<gene>
    <name evidence="2" type="ORF">GM658_21205</name>
</gene>
<evidence type="ECO:0000313" key="2">
    <source>
        <dbReference type="EMBL" id="MTW13127.1"/>
    </source>
</evidence>
<organism evidence="2 3">
    <name type="scientific">Massilia eburnea</name>
    <dbReference type="NCBI Taxonomy" id="1776165"/>
    <lineage>
        <taxon>Bacteria</taxon>
        <taxon>Pseudomonadati</taxon>
        <taxon>Pseudomonadota</taxon>
        <taxon>Betaproteobacteria</taxon>
        <taxon>Burkholderiales</taxon>
        <taxon>Oxalobacteraceae</taxon>
        <taxon>Telluria group</taxon>
        <taxon>Massilia</taxon>
    </lineage>
</organism>
<feature type="chain" id="PRO_5026770397" evidence="1">
    <location>
        <begin position="28"/>
        <end position="323"/>
    </location>
</feature>
<name>A0A6L6QMK1_9BURK</name>
<keyword evidence="1" id="KW-0732">Signal</keyword>
<dbReference type="Proteomes" id="UP000472320">
    <property type="component" value="Unassembled WGS sequence"/>
</dbReference>
<dbReference type="RefSeq" id="WP_155456055.1">
    <property type="nucleotide sequence ID" value="NZ_WNKX01000019.1"/>
</dbReference>
<dbReference type="AlphaFoldDB" id="A0A6L6QMK1"/>
<dbReference type="EMBL" id="WNKX01000019">
    <property type="protein sequence ID" value="MTW13127.1"/>
    <property type="molecule type" value="Genomic_DNA"/>
</dbReference>
<feature type="signal peptide" evidence="1">
    <location>
        <begin position="1"/>
        <end position="27"/>
    </location>
</feature>
<evidence type="ECO:0000313" key="3">
    <source>
        <dbReference type="Proteomes" id="UP000472320"/>
    </source>
</evidence>
<reference evidence="2 3" key="1">
    <citation type="submission" date="2019-11" db="EMBL/GenBank/DDBJ databases">
        <title>Type strains purchased from KCTC, JCM and DSMZ.</title>
        <authorList>
            <person name="Lu H."/>
        </authorList>
    </citation>
    <scope>NUCLEOTIDE SEQUENCE [LARGE SCALE GENOMIC DNA]</scope>
    <source>
        <strain evidence="2 3">JCM 31587</strain>
    </source>
</reference>
<dbReference type="OrthoDB" id="8746278at2"/>
<comment type="caution">
    <text evidence="2">The sequence shown here is derived from an EMBL/GenBank/DDBJ whole genome shotgun (WGS) entry which is preliminary data.</text>
</comment>
<sequence length="323" mass="35250">MPRPDPHRAVLALTLSLAAGTPAAARAAEVIANVRGQFGTQALQAGELRLQDAPLRSVLTATHVDGSEVRLRLNELTYDRALAGGFFSAGKKVMSWDVGYAFRPLDVVQREDRRAVNPLALEGVPMLAWEHFAADSATTVVWANPGRGEAASAIAQKDDEAIAIRQYIQRGSRDEYAVLRLSRRNGIEAGASFSQVASDGIELHASLLWQQRPARGGKALAGFTWTTESKFSVLGEAWTDRSAMPGQQHNRLLRASQYFDDVEVSADVLWQPHDGYMPGSRIATFSASWKASPWLLSASYRHFEGTAGRYAKDLALASIQRGF</sequence>
<keyword evidence="3" id="KW-1185">Reference proteome</keyword>
<protein>
    <submittedName>
        <fullName evidence="2">Uncharacterized protein</fullName>
    </submittedName>
</protein>
<accession>A0A6L6QMK1</accession>
<proteinExistence type="predicted"/>
<evidence type="ECO:0000256" key="1">
    <source>
        <dbReference type="SAM" id="SignalP"/>
    </source>
</evidence>